<dbReference type="AlphaFoldDB" id="A0A1Q9D2E6"/>
<evidence type="ECO:0000313" key="2">
    <source>
        <dbReference type="Proteomes" id="UP000186817"/>
    </source>
</evidence>
<evidence type="ECO:0000313" key="1">
    <source>
        <dbReference type="EMBL" id="OLP89333.1"/>
    </source>
</evidence>
<accession>A0A1Q9D2E6</accession>
<sequence length="964" mass="107516">MDQSACRLKQERQEAVAPKCQEHRSLGAALFLTATSLEELRRMFVPQTLALHPSKGGTLGEFNGALTAFSALCHGFARYGQPQWISTQRSNADASLEELQGLLRRLDTAQRREAIERLSLPQRRRLEEWMLRKPQKKATSKRKRVLTDRSLCKRANGRFRPFVHLNAGLYAQTQTCEDLALAVAGMGTLILMQAFCKAGMEQLQFSDPAAIKLAAAGLQCAINAGLASMDRKIAVVFRTRIAICKRGELATPTRKDPESALEDWSAVQRAALMGFRSSRGACERLLRALRESRATRGPKARTGAEWESSTLGSSLEMLKGKLAKCDGHWLMPRRARHGLKTVVAFTGVILAPRLLFSASRSRCCTPTRWAPAVALPIQPGLRVEALWEEDLQWYPGTVRQDFQNGTCLILWDDPDGGPNLSHCAIPDLRVLRLSYTPGHLVLAMFEDGEWYNATVVKDLGNGTFIVSWDDPDGGPETSLCDAEEMRIVEVDDDYVKGDWVEAMFEDDQAWYLGVVEEVFANKTFVVRWDDPDGGPETSVCLPRYMKHHQIFCDYQVGDRVDARSSNGEVLSAIIGEIHPDGSFEVQWDADEADGRYVCWAEDLKGVRRDYGIGDRVEALYPGTWEWTSGIVRRQLEYGAFEIRWDQPGDGPASSMSVPEEMSLLHEIDEEDWFSEDLEEDNAGEESDAFPPAEVADEEAIFQAVATAKSTETGCQRTLSDLWHLARPRSPTLLQGSKFVKSLDYELKLRVCSAHPGEAPFEVLLNEASIQKELKYKKCFEYTGDLHSGDNVNFKVEGLATGSFTIDTLPREDAILILVVQPHDRASMAVSFASHVFAGLSRPQVALLDAFQGPSSSLVELRPEGGDETTETLRYNSVMSLEEGDYQVVLQQGKEKLEYEMNAQSSEAYVMIRCGVNSDVMQSFKEELIIYPSESQENEEPREKAGTVSLVLSWCTILTAIAVFL</sequence>
<name>A0A1Q9D2E6_SYMMI</name>
<dbReference type="CDD" id="cd04508">
    <property type="entry name" value="Tudor_SF"/>
    <property type="match status" value="3"/>
</dbReference>
<organism evidence="1 2">
    <name type="scientific">Symbiodinium microadriaticum</name>
    <name type="common">Dinoflagellate</name>
    <name type="synonym">Zooxanthella microadriatica</name>
    <dbReference type="NCBI Taxonomy" id="2951"/>
    <lineage>
        <taxon>Eukaryota</taxon>
        <taxon>Sar</taxon>
        <taxon>Alveolata</taxon>
        <taxon>Dinophyceae</taxon>
        <taxon>Suessiales</taxon>
        <taxon>Symbiodiniaceae</taxon>
        <taxon>Symbiodinium</taxon>
    </lineage>
</organism>
<gene>
    <name evidence="1" type="ORF">AK812_SmicGene29225</name>
</gene>
<comment type="caution">
    <text evidence="1">The sequence shown here is derived from an EMBL/GenBank/DDBJ whole genome shotgun (WGS) entry which is preliminary data.</text>
</comment>
<dbReference type="Proteomes" id="UP000186817">
    <property type="component" value="Unassembled WGS sequence"/>
</dbReference>
<dbReference type="Gene3D" id="2.30.30.140">
    <property type="match status" value="2"/>
</dbReference>
<reference evidence="1 2" key="1">
    <citation type="submission" date="2016-02" db="EMBL/GenBank/DDBJ databases">
        <title>Genome analysis of coral dinoflagellate symbionts highlights evolutionary adaptations to a symbiotic lifestyle.</title>
        <authorList>
            <person name="Aranda M."/>
            <person name="Li Y."/>
            <person name="Liew Y.J."/>
            <person name="Baumgarten S."/>
            <person name="Simakov O."/>
            <person name="Wilson M."/>
            <person name="Piel J."/>
            <person name="Ashoor H."/>
            <person name="Bougouffa S."/>
            <person name="Bajic V.B."/>
            <person name="Ryu T."/>
            <person name="Ravasi T."/>
            <person name="Bayer T."/>
            <person name="Micklem G."/>
            <person name="Kim H."/>
            <person name="Bhak J."/>
            <person name="Lajeunesse T.C."/>
            <person name="Voolstra C.R."/>
        </authorList>
    </citation>
    <scope>NUCLEOTIDE SEQUENCE [LARGE SCALE GENOMIC DNA]</scope>
    <source>
        <strain evidence="1 2">CCMP2467</strain>
    </source>
</reference>
<dbReference type="OrthoDB" id="440615at2759"/>
<keyword evidence="2" id="KW-1185">Reference proteome</keyword>
<dbReference type="SUPFAM" id="SSF63748">
    <property type="entry name" value="Tudor/PWWP/MBT"/>
    <property type="match status" value="1"/>
</dbReference>
<proteinExistence type="predicted"/>
<dbReference type="EMBL" id="LSRX01000766">
    <property type="protein sequence ID" value="OLP89333.1"/>
    <property type="molecule type" value="Genomic_DNA"/>
</dbReference>
<protein>
    <submittedName>
        <fullName evidence="1">Uncharacterized protein</fullName>
    </submittedName>
</protein>